<evidence type="ECO:0000313" key="1">
    <source>
        <dbReference type="EMBL" id="VVC75801.1"/>
    </source>
</evidence>
<accession>A0A5E4PHL0</accession>
<protein>
    <submittedName>
        <fullName evidence="1">Uncharacterized protein</fullName>
    </submittedName>
</protein>
<proteinExistence type="predicted"/>
<dbReference type="EMBL" id="LR699119">
    <property type="protein sequence ID" value="VVC75801.1"/>
    <property type="molecule type" value="Genomic_DNA"/>
</dbReference>
<reference evidence="1 2" key="1">
    <citation type="submission" date="2019-08" db="EMBL/GenBank/DDBJ databases">
        <authorList>
            <person name="Guy L."/>
        </authorList>
    </citation>
    <scope>NUCLEOTIDE SEQUENCE [LARGE SCALE GENOMIC DNA]</scope>
    <source>
        <strain evidence="1 2">SGT-108</strain>
    </source>
</reference>
<dbReference type="AlphaFoldDB" id="A0A5E4PHL0"/>
<organism evidence="1 2">
    <name type="scientific">Aquicella siphonis</name>
    <dbReference type="NCBI Taxonomy" id="254247"/>
    <lineage>
        <taxon>Bacteria</taxon>
        <taxon>Pseudomonadati</taxon>
        <taxon>Pseudomonadota</taxon>
        <taxon>Gammaproteobacteria</taxon>
        <taxon>Legionellales</taxon>
        <taxon>Coxiellaceae</taxon>
        <taxon>Aquicella</taxon>
    </lineage>
</organism>
<keyword evidence="2" id="KW-1185">Reference proteome</keyword>
<gene>
    <name evidence="1" type="ORF">AQUSIP_10980</name>
</gene>
<evidence type="ECO:0000313" key="2">
    <source>
        <dbReference type="Proteomes" id="UP000324194"/>
    </source>
</evidence>
<dbReference type="Proteomes" id="UP000324194">
    <property type="component" value="Chromosome 1"/>
</dbReference>
<dbReference type="KEGG" id="asip:AQUSIP_10980"/>
<sequence>MNNRTKYSSMYILVCNIPDERYANKAYRDTIKGIKQKWAAQANDPACQRLHIIYLSPGDQAHHRKFKVLNQVDRESKICIVGHCKEGEDNIYSDGIYPDEKDPKQYARHAFSFIHLGMILLMNITSPEVLIDRELVYQQMNSVQRKLRVSITACRAATDTISSSGEIISASFARKLFNFLHNQMFNSSLLCDIIAANQIVAPIGTKPDLANLIKYVCGFGNHEAGIHKRYLQSPYFQGKCCFNLFKSPLGRKPGNDYKLMFTIAPDTTHEDVLESDIRCKVLTVPEASRRLEMQISGENAMRKVKSILFDASKQERHRDAAVHLLLLCKGMVQDRIQIDDITRQYDDRHEISPVRC</sequence>
<name>A0A5E4PHL0_9COXI</name>
<dbReference type="RefSeq" id="WP_148339076.1">
    <property type="nucleotide sequence ID" value="NZ_LR699119.1"/>
</dbReference>